<evidence type="ECO:0000313" key="3">
    <source>
        <dbReference type="EMBL" id="EEF60468.1"/>
    </source>
</evidence>
<keyword evidence="4" id="KW-1185">Reference proteome</keyword>
<dbReference type="AlphaFoldDB" id="B9XHX5"/>
<dbReference type="Pfam" id="PF12158">
    <property type="entry name" value="DUF3592"/>
    <property type="match status" value="1"/>
</dbReference>
<keyword evidence="1" id="KW-1133">Transmembrane helix</keyword>
<evidence type="ECO:0000259" key="2">
    <source>
        <dbReference type="Pfam" id="PF12158"/>
    </source>
</evidence>
<reference evidence="3 4" key="1">
    <citation type="journal article" date="2011" name="J. Bacteriol.">
        <title>Genome sequence of 'Pedosphaera parvula' Ellin514, an aerobic Verrucomicrobial isolate from pasture soil.</title>
        <authorList>
            <person name="Kant R."/>
            <person name="van Passel M.W."/>
            <person name="Sangwan P."/>
            <person name="Palva A."/>
            <person name="Lucas S."/>
            <person name="Copeland A."/>
            <person name="Lapidus A."/>
            <person name="Glavina Del Rio T."/>
            <person name="Dalin E."/>
            <person name="Tice H."/>
            <person name="Bruce D."/>
            <person name="Goodwin L."/>
            <person name="Pitluck S."/>
            <person name="Chertkov O."/>
            <person name="Larimer F.W."/>
            <person name="Land M.L."/>
            <person name="Hauser L."/>
            <person name="Brettin T.S."/>
            <person name="Detter J.C."/>
            <person name="Han S."/>
            <person name="de Vos W.M."/>
            <person name="Janssen P.H."/>
            <person name="Smidt H."/>
        </authorList>
    </citation>
    <scope>NUCLEOTIDE SEQUENCE [LARGE SCALE GENOMIC DNA]</scope>
    <source>
        <strain evidence="3 4">Ellin514</strain>
    </source>
</reference>
<organism evidence="3 4">
    <name type="scientific">Pedosphaera parvula (strain Ellin514)</name>
    <dbReference type="NCBI Taxonomy" id="320771"/>
    <lineage>
        <taxon>Bacteria</taxon>
        <taxon>Pseudomonadati</taxon>
        <taxon>Verrucomicrobiota</taxon>
        <taxon>Pedosphaerae</taxon>
        <taxon>Pedosphaerales</taxon>
        <taxon>Pedosphaeraceae</taxon>
        <taxon>Pedosphaera</taxon>
    </lineage>
</organism>
<dbReference type="Proteomes" id="UP000003688">
    <property type="component" value="Unassembled WGS sequence"/>
</dbReference>
<evidence type="ECO:0000256" key="1">
    <source>
        <dbReference type="SAM" id="Phobius"/>
    </source>
</evidence>
<feature type="transmembrane region" description="Helical" evidence="1">
    <location>
        <begin position="6"/>
        <end position="27"/>
    </location>
</feature>
<feature type="transmembrane region" description="Helical" evidence="1">
    <location>
        <begin position="107"/>
        <end position="130"/>
    </location>
</feature>
<dbReference type="STRING" id="320771.Cflav_PD3438"/>
<comment type="caution">
    <text evidence="3">The sequence shown here is derived from an EMBL/GenBank/DDBJ whole genome shotgun (WGS) entry which is preliminary data.</text>
</comment>
<gene>
    <name evidence="3" type="ORF">Cflav_PD3438</name>
</gene>
<protein>
    <recommendedName>
        <fullName evidence="2">DUF3592 domain-containing protein</fullName>
    </recommendedName>
</protein>
<dbReference type="EMBL" id="ABOX02000016">
    <property type="protein sequence ID" value="EEF60468.1"/>
    <property type="molecule type" value="Genomic_DNA"/>
</dbReference>
<evidence type="ECO:0000313" key="4">
    <source>
        <dbReference type="Proteomes" id="UP000003688"/>
    </source>
</evidence>
<sequence length="137" mass="15003">MFMVGVVFSLIGLVCLFFSFCLFRGAFRKRNGWKSAPGIVVGYVESIRDGQRHYRSQVQFTAKGGNPVVITSNIGSNTHLNRIGDQVKVLYDLNNPAQGVIKSFSTLYMPGIVLAFIAVCFSGVGGHILYSLDSSKM</sequence>
<dbReference type="OrthoDB" id="4289693at2"/>
<dbReference type="RefSeq" id="WP_007415419.1">
    <property type="nucleotide sequence ID" value="NZ_ABOX02000016.1"/>
</dbReference>
<accession>B9XHX5</accession>
<name>B9XHX5_PEDPL</name>
<feature type="domain" description="DUF3592" evidence="2">
    <location>
        <begin position="37"/>
        <end position="104"/>
    </location>
</feature>
<keyword evidence="1" id="KW-0812">Transmembrane</keyword>
<dbReference type="InterPro" id="IPR021994">
    <property type="entry name" value="DUF3592"/>
</dbReference>
<keyword evidence="1" id="KW-0472">Membrane</keyword>
<proteinExistence type="predicted"/>